<protein>
    <submittedName>
        <fullName evidence="1">Uncharacterized protein</fullName>
    </submittedName>
</protein>
<name>A0A6J5NIZ9_9CAUD</name>
<evidence type="ECO:0000313" key="1">
    <source>
        <dbReference type="EMBL" id="CAB4155354.1"/>
    </source>
</evidence>
<gene>
    <name evidence="1" type="ORF">UFOVP672_2</name>
</gene>
<reference evidence="1" key="1">
    <citation type="submission" date="2020-04" db="EMBL/GenBank/DDBJ databases">
        <authorList>
            <person name="Chiriac C."/>
            <person name="Salcher M."/>
            <person name="Ghai R."/>
            <person name="Kavagutti S V."/>
        </authorList>
    </citation>
    <scope>NUCLEOTIDE SEQUENCE</scope>
</reference>
<dbReference type="EMBL" id="LR796636">
    <property type="protein sequence ID" value="CAB4155354.1"/>
    <property type="molecule type" value="Genomic_DNA"/>
</dbReference>
<accession>A0A6J5NIZ9</accession>
<proteinExistence type="predicted"/>
<sequence length="155" mass="17375">MKFFSFFTSWFRRSDKAPAAVVDSGMPWNKVLATSFADLEDRRRYERCIARGKSPAFCRGLGDPGIGWLDNVTGTEEENICALPPEIWRPKFSAKANAHRRKVQVRYKGRIVTGYLGDTMPAHPKNGAGIDLNPGFLQALGLSAPCKVTVEWRWA</sequence>
<organism evidence="1">
    <name type="scientific">uncultured Caudovirales phage</name>
    <dbReference type="NCBI Taxonomy" id="2100421"/>
    <lineage>
        <taxon>Viruses</taxon>
        <taxon>Duplodnaviria</taxon>
        <taxon>Heunggongvirae</taxon>
        <taxon>Uroviricota</taxon>
        <taxon>Caudoviricetes</taxon>
        <taxon>Peduoviridae</taxon>
        <taxon>Maltschvirus</taxon>
        <taxon>Maltschvirus maltsch</taxon>
    </lineage>
</organism>